<protein>
    <recommendedName>
        <fullName evidence="3">Alpha-2-macroglobulin bait region domain-containing protein</fullName>
    </recommendedName>
</protein>
<keyword evidence="2" id="KW-0882">Thioester bond</keyword>
<dbReference type="Pfam" id="PF07703">
    <property type="entry name" value="A2M_BRD"/>
    <property type="match status" value="1"/>
</dbReference>
<gene>
    <name evidence="4" type="ORF">g.2999</name>
</gene>
<evidence type="ECO:0000256" key="2">
    <source>
        <dbReference type="ARBA" id="ARBA00022966"/>
    </source>
</evidence>
<dbReference type="Gene3D" id="2.60.40.1930">
    <property type="match status" value="1"/>
</dbReference>
<keyword evidence="1" id="KW-0732">Signal</keyword>
<evidence type="ECO:0000313" key="4">
    <source>
        <dbReference type="EMBL" id="JAS09459.1"/>
    </source>
</evidence>
<dbReference type="SMART" id="SM01359">
    <property type="entry name" value="A2M_N_2"/>
    <property type="match status" value="1"/>
</dbReference>
<dbReference type="EMBL" id="GEDC01027839">
    <property type="protein sequence ID" value="JAS09459.1"/>
    <property type="molecule type" value="Transcribed_RNA"/>
</dbReference>
<accession>A0A1B6C822</accession>
<name>A0A1B6C822_9HEMI</name>
<dbReference type="PANTHER" id="PTHR11412">
    <property type="entry name" value="MACROGLOBULIN / COMPLEMENT"/>
    <property type="match status" value="1"/>
</dbReference>
<proteinExistence type="predicted"/>
<feature type="non-terminal residue" evidence="4">
    <location>
        <position position="305"/>
    </location>
</feature>
<feature type="domain" description="Alpha-2-macroglobulin bait region" evidence="3">
    <location>
        <begin position="86"/>
        <end position="227"/>
    </location>
</feature>
<reference evidence="4" key="1">
    <citation type="submission" date="2015-12" db="EMBL/GenBank/DDBJ databases">
        <title>De novo transcriptome assembly of four potential Pierce s Disease insect vectors from Arizona vineyards.</title>
        <authorList>
            <person name="Tassone E.E."/>
        </authorList>
    </citation>
    <scope>NUCLEOTIDE SEQUENCE</scope>
</reference>
<feature type="non-terminal residue" evidence="4">
    <location>
        <position position="1"/>
    </location>
</feature>
<sequence>KVEALSSEKAVRVRVKVLDNATAIYSQDIEMNLGEGTFVVPAILSDSDVITLQAELVSVAGKDTDSHYVLAKEPILKWNSSSSCYLLIEGMERTLQPGDTAKATILSSCPCDQDLHYVITTEGHVTYFSQTEIFPDDQPPPSVTVDGAAICKINFTFSVEALMAPVSHLLVYYVTHAGDPISDVITFDVKLVDKKTTLNIEKRKTWYPGEPVNVEVATEIDSYVCLVGGRGGEVKESKQIESVDFSQAGLQLLQYGCKNGKRSSLNKIHGLSQERAHGGISPHGGMEQIWLWKCFNFTSEVEATG</sequence>
<dbReference type="InterPro" id="IPR011625">
    <property type="entry name" value="A2M_N_BRD"/>
</dbReference>
<dbReference type="AlphaFoldDB" id="A0A1B6C822"/>
<dbReference type="PANTHER" id="PTHR11412:SF136">
    <property type="entry name" value="CD109 ANTIGEN"/>
    <property type="match status" value="1"/>
</dbReference>
<evidence type="ECO:0000256" key="1">
    <source>
        <dbReference type="ARBA" id="ARBA00022729"/>
    </source>
</evidence>
<organism evidence="4">
    <name type="scientific">Clastoptera arizonana</name>
    <name type="common">Arizona spittle bug</name>
    <dbReference type="NCBI Taxonomy" id="38151"/>
    <lineage>
        <taxon>Eukaryota</taxon>
        <taxon>Metazoa</taxon>
        <taxon>Ecdysozoa</taxon>
        <taxon>Arthropoda</taxon>
        <taxon>Hexapoda</taxon>
        <taxon>Insecta</taxon>
        <taxon>Pterygota</taxon>
        <taxon>Neoptera</taxon>
        <taxon>Paraneoptera</taxon>
        <taxon>Hemiptera</taxon>
        <taxon>Auchenorrhyncha</taxon>
        <taxon>Cercopoidea</taxon>
        <taxon>Clastopteridae</taxon>
        <taxon>Clastoptera</taxon>
    </lineage>
</organism>
<dbReference type="InterPro" id="IPR050473">
    <property type="entry name" value="A2M/Complement_sys"/>
</dbReference>
<evidence type="ECO:0000259" key="3">
    <source>
        <dbReference type="SMART" id="SM01359"/>
    </source>
</evidence>